<evidence type="ECO:0000256" key="5">
    <source>
        <dbReference type="ARBA" id="ARBA00022803"/>
    </source>
</evidence>
<keyword evidence="7" id="KW-0966">Cell projection</keyword>
<evidence type="ECO:0000256" key="3">
    <source>
        <dbReference type="ARBA" id="ARBA00022737"/>
    </source>
</evidence>
<dbReference type="GO" id="GO:0120170">
    <property type="term" value="F:intraciliary transport particle B binding"/>
    <property type="evidence" value="ECO:0007669"/>
    <property type="project" value="TreeGrafter"/>
</dbReference>
<comment type="caution">
    <text evidence="10">The sequence shown here is derived from an EMBL/GenBank/DDBJ whole genome shotgun (WGS) entry which is preliminary data.</text>
</comment>
<dbReference type="SUPFAM" id="SSF81901">
    <property type="entry name" value="HCP-like"/>
    <property type="match status" value="1"/>
</dbReference>
<dbReference type="PROSITE" id="PS50005">
    <property type="entry name" value="TPR"/>
    <property type="match status" value="1"/>
</dbReference>
<dbReference type="Proteomes" id="UP000054937">
    <property type="component" value="Unassembled WGS sequence"/>
</dbReference>
<dbReference type="PANTHER" id="PTHR20931">
    <property type="entry name" value="TETRATRICOPEPTIDE REPEAT PROTEIN 30"/>
    <property type="match status" value="1"/>
</dbReference>
<dbReference type="InParanoid" id="A0A0V0QWM7"/>
<feature type="repeat" description="TPR" evidence="8">
    <location>
        <begin position="42"/>
        <end position="75"/>
    </location>
</feature>
<dbReference type="InterPro" id="IPR019734">
    <property type="entry name" value="TPR_rpt"/>
</dbReference>
<dbReference type="AlphaFoldDB" id="A0A0V0QWM7"/>
<dbReference type="GO" id="GO:0042073">
    <property type="term" value="P:intraciliary transport"/>
    <property type="evidence" value="ECO:0007669"/>
    <property type="project" value="TreeGrafter"/>
</dbReference>
<proteinExistence type="inferred from homology"/>
<evidence type="ECO:0000256" key="7">
    <source>
        <dbReference type="ARBA" id="ARBA00023273"/>
    </source>
</evidence>
<keyword evidence="9" id="KW-0175">Coiled coil</keyword>
<dbReference type="PANTHER" id="PTHR20931:SF0">
    <property type="entry name" value="TETRATRICOPEPTIDE REPEAT PROTEIN 30"/>
    <property type="match status" value="1"/>
</dbReference>
<evidence type="ECO:0008006" key="12">
    <source>
        <dbReference type="Google" id="ProtNLM"/>
    </source>
</evidence>
<dbReference type="Gene3D" id="1.25.40.10">
    <property type="entry name" value="Tetratricopeptide repeat domain"/>
    <property type="match status" value="3"/>
</dbReference>
<comment type="similarity">
    <text evidence="2">Belongs to the TTC30/dfy-1/fleer family.</text>
</comment>
<evidence type="ECO:0000256" key="6">
    <source>
        <dbReference type="ARBA" id="ARBA00023069"/>
    </source>
</evidence>
<evidence type="ECO:0000256" key="4">
    <source>
        <dbReference type="ARBA" id="ARBA00022794"/>
    </source>
</evidence>
<accession>A0A0V0QWM7</accession>
<dbReference type="Pfam" id="PF13432">
    <property type="entry name" value="TPR_16"/>
    <property type="match status" value="1"/>
</dbReference>
<evidence type="ECO:0000256" key="8">
    <source>
        <dbReference type="PROSITE-ProRule" id="PRU00339"/>
    </source>
</evidence>
<organism evidence="10 11">
    <name type="scientific">Pseudocohnilembus persalinus</name>
    <name type="common">Ciliate</name>
    <dbReference type="NCBI Taxonomy" id="266149"/>
    <lineage>
        <taxon>Eukaryota</taxon>
        <taxon>Sar</taxon>
        <taxon>Alveolata</taxon>
        <taxon>Ciliophora</taxon>
        <taxon>Intramacronucleata</taxon>
        <taxon>Oligohymenophorea</taxon>
        <taxon>Scuticociliatia</taxon>
        <taxon>Philasterida</taxon>
        <taxon>Pseudocohnilembidae</taxon>
        <taxon>Pseudocohnilembus</taxon>
    </lineage>
</organism>
<keyword evidence="3" id="KW-0677">Repeat</keyword>
<dbReference type="InterPro" id="IPR039941">
    <property type="entry name" value="TT30"/>
</dbReference>
<dbReference type="FunFam" id="1.25.40.10:FF:000418">
    <property type="entry name" value="Tetratricopeptide repeat protein 30A"/>
    <property type="match status" value="1"/>
</dbReference>
<name>A0A0V0QWM7_PSEPJ</name>
<dbReference type="SMART" id="SM00028">
    <property type="entry name" value="TPR"/>
    <property type="match status" value="4"/>
</dbReference>
<dbReference type="OMA" id="CCKHELY"/>
<dbReference type="SUPFAM" id="SSF48452">
    <property type="entry name" value="TPR-like"/>
    <property type="match status" value="2"/>
</dbReference>
<keyword evidence="6" id="KW-0969">Cilium</keyword>
<dbReference type="GO" id="GO:0030992">
    <property type="term" value="C:intraciliary transport particle B"/>
    <property type="evidence" value="ECO:0007669"/>
    <property type="project" value="TreeGrafter"/>
</dbReference>
<gene>
    <name evidence="10" type="ORF">PPERSA_11448</name>
</gene>
<evidence type="ECO:0000256" key="9">
    <source>
        <dbReference type="SAM" id="Coils"/>
    </source>
</evidence>
<keyword evidence="4" id="KW-0970">Cilium biogenesis/degradation</keyword>
<reference evidence="10 11" key="1">
    <citation type="journal article" date="2015" name="Sci. Rep.">
        <title>Genome of the facultative scuticociliatosis pathogen Pseudocohnilembus persalinus provides insight into its virulence through horizontal gene transfer.</title>
        <authorList>
            <person name="Xiong J."/>
            <person name="Wang G."/>
            <person name="Cheng J."/>
            <person name="Tian M."/>
            <person name="Pan X."/>
            <person name="Warren A."/>
            <person name="Jiang C."/>
            <person name="Yuan D."/>
            <person name="Miao W."/>
        </authorList>
    </citation>
    <scope>NUCLEOTIDE SEQUENCE [LARGE SCALE GENOMIC DNA]</scope>
    <source>
        <strain evidence="10">36N120E</strain>
    </source>
</reference>
<keyword evidence="5 8" id="KW-0802">TPR repeat</keyword>
<sequence length="644" mass="74589">MQPLKQIPDGQRTKTIYGLIKDKKYQDAIEHLNYELQFTPSSRTMSLLAYSYFMSQDYQNATKIYEQLVRHYPEVDDYKLYYAQSLYKEGLYDEALKASQAIENKEYEGKQIQLQILIRYEKDEIAHAKTLLKEGDQTDPDVICNEGALLFKEGKYDEARQKFQEAMTQIGYDCEIAYNIALCYYKMKQLAPSLKHIAEIIEKGVKEHPELGVGSNAEGIEVKSVGNSQTLKESALIEAFNLKAAIEYVIKNIPQAKEALLDMPPRNEDELDSVTLMNQALMNIEDDAQGGFKKLNYLLENPPFPPETFANLLLLYCKYGYYNLAADVLAENADLTFKVISGEDFEYVDSLILQNVNPEEAYTRFEKLANNHIDTLRKITKDIQDARLQRDNDGIKQSLKEFDDCLEKYIPVLMAQAKIYWDKQNYSQVQALFRQSAEFCADHDTWKLNVAHVFFVQDNKFREAIRYYEPIVNKYQDKLLDLTAIVIANLCVSYIMVNENEEAEELMKKLEREEERIAVQEPERQVYHLCIVNLVIGTLYCAKGNYEFGVSRVIKSLEPYDKKISTDTWFYAKRCFLSLIETMAKNMIILKDSSISEILDFLDAADQVGKNIPTEINVLDQIDEKKTVSYEARLFKQMMYKLRG</sequence>
<keyword evidence="11" id="KW-1185">Reference proteome</keyword>
<evidence type="ECO:0000256" key="2">
    <source>
        <dbReference type="ARBA" id="ARBA00009522"/>
    </source>
</evidence>
<dbReference type="InterPro" id="IPR011990">
    <property type="entry name" value="TPR-like_helical_dom_sf"/>
</dbReference>
<dbReference type="GO" id="GO:0005879">
    <property type="term" value="C:axonemal microtubule"/>
    <property type="evidence" value="ECO:0007669"/>
    <property type="project" value="TreeGrafter"/>
</dbReference>
<protein>
    <recommendedName>
        <fullName evidence="12">Tetratricopeptide repeat protein</fullName>
    </recommendedName>
</protein>
<dbReference type="OrthoDB" id="432109at2759"/>
<feature type="coiled-coil region" evidence="9">
    <location>
        <begin position="493"/>
        <end position="520"/>
    </location>
</feature>
<comment type="subcellular location">
    <subcellularLocation>
        <location evidence="1">Cell projection</location>
        <location evidence="1">Cilium</location>
    </subcellularLocation>
</comment>
<evidence type="ECO:0000256" key="1">
    <source>
        <dbReference type="ARBA" id="ARBA00004138"/>
    </source>
</evidence>
<evidence type="ECO:0000313" key="10">
    <source>
        <dbReference type="EMBL" id="KRX06803.1"/>
    </source>
</evidence>
<evidence type="ECO:0000313" key="11">
    <source>
        <dbReference type="Proteomes" id="UP000054937"/>
    </source>
</evidence>
<dbReference type="EMBL" id="LDAU01000091">
    <property type="protein sequence ID" value="KRX06803.1"/>
    <property type="molecule type" value="Genomic_DNA"/>
</dbReference>